<dbReference type="GO" id="GO:0009486">
    <property type="term" value="F:cytochrome bo3 ubiquinol oxidase activity"/>
    <property type="evidence" value="ECO:0007669"/>
    <property type="project" value="InterPro"/>
</dbReference>
<comment type="similarity">
    <text evidence="2 14">Belongs to the cytochrome c oxidase subunit 2 family.</text>
</comment>
<comment type="caution">
    <text evidence="19">The sequence shown here is derived from an EMBL/GenBank/DDBJ whole genome shotgun (WGS) entry which is preliminary data.</text>
</comment>
<feature type="region of interest" description="Disordered" evidence="15">
    <location>
        <begin position="288"/>
        <end position="331"/>
    </location>
</feature>
<dbReference type="InterPro" id="IPR045187">
    <property type="entry name" value="CcO_II"/>
</dbReference>
<sequence length="331" mass="36176">MKKKGWYRRLAAAIPLAAMAFLLSGCSVNMGVLDPKGTIAKQQLDLMIIASILCLIILVPVLVMTFWFAWRYRQKARNNDSDYKPNWAHSGKIEAVMWGVPIVIILILAIITVQYTHKLEPSKAIQSDSKAITIEVTSLDWKWLFTYPDQGIATVNYFEFPANVPVHFKLTADSPMNSFWIPQLGGQIYTMSGMAMNLNLMADEPGEYPGKGANFTGEHFGKMGFIAKATTQDEFDKWVSDVKANSPALSQQGYDELAEPGVVDTAKSYSSFPDGLFDRIVNKYNVGAESGHQHGGDSSGSDSSDMSGMDMSGMDMGSSAGSAAHDSSSSH</sequence>
<dbReference type="NCBIfam" id="TIGR01433">
    <property type="entry name" value="CyoA"/>
    <property type="match status" value="1"/>
</dbReference>
<comment type="catalytic activity">
    <reaction evidence="14">
        <text>2 a quinol + O2 = 2 a quinone + 2 H2O</text>
        <dbReference type="Rhea" id="RHEA:55376"/>
        <dbReference type="ChEBI" id="CHEBI:15377"/>
        <dbReference type="ChEBI" id="CHEBI:15379"/>
        <dbReference type="ChEBI" id="CHEBI:24646"/>
        <dbReference type="ChEBI" id="CHEBI:132124"/>
    </reaction>
</comment>
<feature type="transmembrane region" description="Helical" evidence="16">
    <location>
        <begin position="95"/>
        <end position="115"/>
    </location>
</feature>
<proteinExistence type="inferred from homology"/>
<evidence type="ECO:0000256" key="5">
    <source>
        <dbReference type="ARBA" id="ARBA00022660"/>
    </source>
</evidence>
<keyword evidence="8 14" id="KW-0249">Electron transport</keyword>
<dbReference type="Proteomes" id="UP000564644">
    <property type="component" value="Unassembled WGS sequence"/>
</dbReference>
<dbReference type="InterPro" id="IPR006333">
    <property type="entry name" value="Cyt_o_ubiquinol_oxidase_su2"/>
</dbReference>
<dbReference type="EMBL" id="JACJVO010000024">
    <property type="protein sequence ID" value="MBB6733073.1"/>
    <property type="molecule type" value="Genomic_DNA"/>
</dbReference>
<keyword evidence="4 14" id="KW-1003">Cell membrane</keyword>
<keyword evidence="3 14" id="KW-0813">Transport</keyword>
<keyword evidence="9 16" id="KW-1133">Transmembrane helix</keyword>
<dbReference type="EC" id="1.10.3.-" evidence="14"/>
<dbReference type="SUPFAM" id="SSF81464">
    <property type="entry name" value="Cytochrome c oxidase subunit II-like, transmembrane region"/>
    <property type="match status" value="1"/>
</dbReference>
<keyword evidence="13" id="KW-0449">Lipoprotein</keyword>
<protein>
    <recommendedName>
        <fullName evidence="14">Quinol oxidase subunit 2</fullName>
        <ecNumber evidence="14">1.10.3.-</ecNumber>
    </recommendedName>
</protein>
<evidence type="ECO:0000256" key="9">
    <source>
        <dbReference type="ARBA" id="ARBA00022989"/>
    </source>
</evidence>
<dbReference type="Gene3D" id="1.10.287.90">
    <property type="match status" value="1"/>
</dbReference>
<dbReference type="GO" id="GO:0042773">
    <property type="term" value="P:ATP synthesis coupled electron transport"/>
    <property type="evidence" value="ECO:0007669"/>
    <property type="project" value="TreeGrafter"/>
</dbReference>
<dbReference type="SUPFAM" id="SSF49503">
    <property type="entry name" value="Cupredoxins"/>
    <property type="match status" value="1"/>
</dbReference>
<evidence type="ECO:0000256" key="1">
    <source>
        <dbReference type="ARBA" id="ARBA00004651"/>
    </source>
</evidence>
<dbReference type="PROSITE" id="PS50999">
    <property type="entry name" value="COX2_TM"/>
    <property type="match status" value="1"/>
</dbReference>
<dbReference type="InterPro" id="IPR011759">
    <property type="entry name" value="Cyt_c_oxidase_su2_TM_dom"/>
</dbReference>
<keyword evidence="5 14" id="KW-0679">Respiratory chain</keyword>
<comment type="subcellular location">
    <subcellularLocation>
        <location evidence="1">Cell membrane</location>
        <topology evidence="1">Multi-pass membrane protein</topology>
    </subcellularLocation>
</comment>
<keyword evidence="11 14" id="KW-0472">Membrane</keyword>
<keyword evidence="10 14" id="KW-0560">Oxidoreductase</keyword>
<reference evidence="19 20" key="1">
    <citation type="submission" date="2020-08" db="EMBL/GenBank/DDBJ databases">
        <title>Cohnella phylogeny.</title>
        <authorList>
            <person name="Dunlap C."/>
        </authorList>
    </citation>
    <scope>NUCLEOTIDE SEQUENCE [LARGE SCALE GENOMIC DNA]</scope>
    <source>
        <strain evidence="19 20">CBP 2801</strain>
    </source>
</reference>
<evidence type="ECO:0000256" key="14">
    <source>
        <dbReference type="PIRNR" id="PIRNR000292"/>
    </source>
</evidence>
<dbReference type="AlphaFoldDB" id="A0A7X0VYL5"/>
<dbReference type="CDD" id="cd04212">
    <property type="entry name" value="CuRO_UO_II"/>
    <property type="match status" value="1"/>
</dbReference>
<evidence type="ECO:0000256" key="2">
    <source>
        <dbReference type="ARBA" id="ARBA00007866"/>
    </source>
</evidence>
<evidence type="ECO:0000256" key="12">
    <source>
        <dbReference type="ARBA" id="ARBA00023139"/>
    </source>
</evidence>
<dbReference type="PROSITE" id="PS50857">
    <property type="entry name" value="COX2_CUA"/>
    <property type="match status" value="1"/>
</dbReference>
<evidence type="ECO:0000256" key="11">
    <source>
        <dbReference type="ARBA" id="ARBA00023136"/>
    </source>
</evidence>
<dbReference type="InterPro" id="IPR034227">
    <property type="entry name" value="CuRO_UO_II"/>
</dbReference>
<dbReference type="InterPro" id="IPR010514">
    <property type="entry name" value="COX_ARM"/>
</dbReference>
<dbReference type="InterPro" id="IPR036257">
    <property type="entry name" value="Cyt_c_oxidase_su2_TM_sf"/>
</dbReference>
<dbReference type="PANTHER" id="PTHR22888">
    <property type="entry name" value="CYTOCHROME C OXIDASE, SUBUNIT II"/>
    <property type="match status" value="1"/>
</dbReference>
<gene>
    <name evidence="19" type="primary">cyoA</name>
    <name evidence="19" type="ORF">H7C18_19325</name>
</gene>
<evidence type="ECO:0000256" key="10">
    <source>
        <dbReference type="ARBA" id="ARBA00023002"/>
    </source>
</evidence>
<name>A0A7X0VYL5_9BACL</name>
<dbReference type="Gene3D" id="2.60.40.420">
    <property type="entry name" value="Cupredoxins - blue copper proteins"/>
    <property type="match status" value="1"/>
</dbReference>
<feature type="domain" description="Cytochrome oxidase subunit II copper A binding" evidence="17">
    <location>
        <begin position="129"/>
        <end position="241"/>
    </location>
</feature>
<feature type="domain" description="Cytochrome oxidase subunit II transmembrane region profile" evidence="18">
    <location>
        <begin position="24"/>
        <end position="123"/>
    </location>
</feature>
<dbReference type="PANTHER" id="PTHR22888:SF18">
    <property type="entry name" value="CYTOCHROME BO(3) UBIQUINOL OXIDASE SUBUNIT 2"/>
    <property type="match status" value="1"/>
</dbReference>
<keyword evidence="20" id="KW-1185">Reference proteome</keyword>
<dbReference type="GO" id="GO:0016682">
    <property type="term" value="F:oxidoreductase activity, acting on diphenols and related substances as donors, oxygen as acceptor"/>
    <property type="evidence" value="ECO:0007669"/>
    <property type="project" value="InterPro"/>
</dbReference>
<dbReference type="InterPro" id="IPR002429">
    <property type="entry name" value="CcO_II-like_C"/>
</dbReference>
<feature type="compositionally biased region" description="Low complexity" evidence="15">
    <location>
        <begin position="299"/>
        <end position="331"/>
    </location>
</feature>
<keyword evidence="7" id="KW-0732">Signal</keyword>
<evidence type="ECO:0000256" key="4">
    <source>
        <dbReference type="ARBA" id="ARBA00022475"/>
    </source>
</evidence>
<dbReference type="Pfam" id="PF06481">
    <property type="entry name" value="COX_ARM"/>
    <property type="match status" value="1"/>
</dbReference>
<evidence type="ECO:0000256" key="3">
    <source>
        <dbReference type="ARBA" id="ARBA00022448"/>
    </source>
</evidence>
<evidence type="ECO:0000256" key="16">
    <source>
        <dbReference type="SAM" id="Phobius"/>
    </source>
</evidence>
<evidence type="ECO:0000259" key="18">
    <source>
        <dbReference type="PROSITE" id="PS50999"/>
    </source>
</evidence>
<evidence type="ECO:0000313" key="20">
    <source>
        <dbReference type="Proteomes" id="UP000564644"/>
    </source>
</evidence>
<dbReference type="GO" id="GO:0005507">
    <property type="term" value="F:copper ion binding"/>
    <property type="evidence" value="ECO:0007669"/>
    <property type="project" value="InterPro"/>
</dbReference>
<feature type="transmembrane region" description="Helical" evidence="16">
    <location>
        <begin position="46"/>
        <end position="70"/>
    </location>
</feature>
<accession>A0A7X0VYL5</accession>
<dbReference type="PROSITE" id="PS51257">
    <property type="entry name" value="PROKAR_LIPOPROTEIN"/>
    <property type="match status" value="1"/>
</dbReference>
<dbReference type="InterPro" id="IPR008972">
    <property type="entry name" value="Cupredoxin"/>
</dbReference>
<keyword evidence="12" id="KW-0564">Palmitate</keyword>
<evidence type="ECO:0000256" key="8">
    <source>
        <dbReference type="ARBA" id="ARBA00022982"/>
    </source>
</evidence>
<dbReference type="GO" id="GO:0005886">
    <property type="term" value="C:plasma membrane"/>
    <property type="evidence" value="ECO:0007669"/>
    <property type="project" value="UniProtKB-SubCell"/>
</dbReference>
<keyword evidence="6 16" id="KW-0812">Transmembrane</keyword>
<evidence type="ECO:0000259" key="17">
    <source>
        <dbReference type="PROSITE" id="PS50857"/>
    </source>
</evidence>
<dbReference type="PIRSF" id="PIRSF000292">
    <property type="entry name" value="Ubi_od_II"/>
    <property type="match status" value="1"/>
</dbReference>
<comment type="function">
    <text evidence="14">Catalyzes quinol oxidation with the concomitant reduction of oxygen to water. Subunit II transfers the electrons from a quinol to the binuclear center of the catalytic subunit I.</text>
</comment>
<evidence type="ECO:0000256" key="13">
    <source>
        <dbReference type="ARBA" id="ARBA00023288"/>
    </source>
</evidence>
<evidence type="ECO:0000256" key="15">
    <source>
        <dbReference type="SAM" id="MobiDB-lite"/>
    </source>
</evidence>
<evidence type="ECO:0000256" key="7">
    <source>
        <dbReference type="ARBA" id="ARBA00022729"/>
    </source>
</evidence>
<organism evidence="19 20">
    <name type="scientific">Cohnella zeiphila</name>
    <dbReference type="NCBI Taxonomy" id="2761120"/>
    <lineage>
        <taxon>Bacteria</taxon>
        <taxon>Bacillati</taxon>
        <taxon>Bacillota</taxon>
        <taxon>Bacilli</taxon>
        <taxon>Bacillales</taxon>
        <taxon>Paenibacillaceae</taxon>
        <taxon>Cohnella</taxon>
    </lineage>
</organism>
<evidence type="ECO:0000313" key="19">
    <source>
        <dbReference type="EMBL" id="MBB6733073.1"/>
    </source>
</evidence>
<dbReference type="GO" id="GO:0004129">
    <property type="term" value="F:cytochrome-c oxidase activity"/>
    <property type="evidence" value="ECO:0007669"/>
    <property type="project" value="UniProtKB-UniRule"/>
</dbReference>
<dbReference type="RefSeq" id="WP_185130732.1">
    <property type="nucleotide sequence ID" value="NZ_JACJVO010000024.1"/>
</dbReference>
<evidence type="ECO:0000256" key="6">
    <source>
        <dbReference type="ARBA" id="ARBA00022692"/>
    </source>
</evidence>